<dbReference type="AlphaFoldDB" id="A0A841JQF7"/>
<dbReference type="SUPFAM" id="SSF53756">
    <property type="entry name" value="UDP-Glycosyltransferase/glycogen phosphorylase"/>
    <property type="match status" value="1"/>
</dbReference>
<dbReference type="CDD" id="cd03801">
    <property type="entry name" value="GT4_PimA-like"/>
    <property type="match status" value="1"/>
</dbReference>
<evidence type="ECO:0000259" key="3">
    <source>
        <dbReference type="Pfam" id="PF13439"/>
    </source>
</evidence>
<dbReference type="Gene3D" id="3.40.50.2000">
    <property type="entry name" value="Glycogen Phosphorylase B"/>
    <property type="match status" value="2"/>
</dbReference>
<feature type="domain" description="Glycosyltransferase subfamily 4-like N-terminal" evidence="3">
    <location>
        <begin position="121"/>
        <end position="225"/>
    </location>
</feature>
<name>A0A841JQF7_9BACT</name>
<evidence type="ECO:0000313" key="5">
    <source>
        <dbReference type="Proteomes" id="UP000538666"/>
    </source>
</evidence>
<dbReference type="PANTHER" id="PTHR45947:SF15">
    <property type="entry name" value="TEICHURONIC ACID BIOSYNTHESIS GLYCOSYLTRANSFERASE TUAC-RELATED"/>
    <property type="match status" value="1"/>
</dbReference>
<organism evidence="4 5">
    <name type="scientific">Silvibacterium bohemicum</name>
    <dbReference type="NCBI Taxonomy" id="1577686"/>
    <lineage>
        <taxon>Bacteria</taxon>
        <taxon>Pseudomonadati</taxon>
        <taxon>Acidobacteriota</taxon>
        <taxon>Terriglobia</taxon>
        <taxon>Terriglobales</taxon>
        <taxon>Acidobacteriaceae</taxon>
        <taxon>Silvibacterium</taxon>
    </lineage>
</organism>
<protein>
    <submittedName>
        <fullName evidence="4">Glycosyltransferase involved in cell wall biosynthesis</fullName>
    </submittedName>
</protein>
<dbReference type="EMBL" id="JACHEK010000001">
    <property type="protein sequence ID" value="MBB6142787.1"/>
    <property type="molecule type" value="Genomic_DNA"/>
</dbReference>
<accession>A0A841JQF7</accession>
<evidence type="ECO:0000259" key="2">
    <source>
        <dbReference type="Pfam" id="PF00534"/>
    </source>
</evidence>
<dbReference type="PANTHER" id="PTHR45947">
    <property type="entry name" value="SULFOQUINOVOSYL TRANSFERASE SQD2"/>
    <property type="match status" value="1"/>
</dbReference>
<keyword evidence="5" id="KW-1185">Reference proteome</keyword>
<comment type="caution">
    <text evidence="4">The sequence shown here is derived from an EMBL/GenBank/DDBJ whole genome shotgun (WGS) entry which is preliminary data.</text>
</comment>
<dbReference type="InterPro" id="IPR001296">
    <property type="entry name" value="Glyco_trans_1"/>
</dbReference>
<dbReference type="Pfam" id="PF00534">
    <property type="entry name" value="Glycos_transf_1"/>
    <property type="match status" value="1"/>
</dbReference>
<dbReference type="Proteomes" id="UP000538666">
    <property type="component" value="Unassembled WGS sequence"/>
</dbReference>
<dbReference type="InterPro" id="IPR050194">
    <property type="entry name" value="Glycosyltransferase_grp1"/>
</dbReference>
<dbReference type="RefSeq" id="WP_156185773.1">
    <property type="nucleotide sequence ID" value="NZ_JACHEK010000001.1"/>
</dbReference>
<feature type="transmembrane region" description="Helical" evidence="1">
    <location>
        <begin position="115"/>
        <end position="132"/>
    </location>
</feature>
<reference evidence="4 5" key="1">
    <citation type="submission" date="2020-08" db="EMBL/GenBank/DDBJ databases">
        <title>Genomic Encyclopedia of Type Strains, Phase IV (KMG-IV): sequencing the most valuable type-strain genomes for metagenomic binning, comparative biology and taxonomic classification.</title>
        <authorList>
            <person name="Goeker M."/>
        </authorList>
    </citation>
    <scope>NUCLEOTIDE SEQUENCE [LARGE SCALE GENOMIC DNA]</scope>
    <source>
        <strain evidence="4 5">DSM 103733</strain>
    </source>
</reference>
<gene>
    <name evidence="4" type="ORF">HNQ77_000725</name>
</gene>
<dbReference type="Pfam" id="PF13439">
    <property type="entry name" value="Glyco_transf_4"/>
    <property type="match status" value="1"/>
</dbReference>
<keyword evidence="4" id="KW-0808">Transferase</keyword>
<evidence type="ECO:0000313" key="4">
    <source>
        <dbReference type="EMBL" id="MBB6142787.1"/>
    </source>
</evidence>
<keyword evidence="1" id="KW-0812">Transmembrane</keyword>
<feature type="domain" description="Glycosyl transferase family 1" evidence="2">
    <location>
        <begin position="236"/>
        <end position="391"/>
    </location>
</feature>
<dbReference type="OrthoDB" id="73743at2"/>
<evidence type="ECO:0000256" key="1">
    <source>
        <dbReference type="SAM" id="Phobius"/>
    </source>
</evidence>
<keyword evidence="1" id="KW-0472">Membrane</keyword>
<dbReference type="InterPro" id="IPR028098">
    <property type="entry name" value="Glyco_trans_4-like_N"/>
</dbReference>
<feature type="transmembrane region" description="Helical" evidence="1">
    <location>
        <begin position="79"/>
        <end position="103"/>
    </location>
</feature>
<dbReference type="GO" id="GO:0016757">
    <property type="term" value="F:glycosyltransferase activity"/>
    <property type="evidence" value="ECO:0007669"/>
    <property type="project" value="InterPro"/>
</dbReference>
<proteinExistence type="predicted"/>
<sequence>MNRITQADENTGKRRIAYVLSQYPAISHTFFLKEVLGLKQLGFQIRTCSINSPDRPLSQLTAGEAEEARSTYYVKSVNYWEIVSTLFAVLFLHPDVCLRGIIAAIKLGTWDLYRHFFHFLYLIEALLLGAWMKRSKLDHLHVHFGGPVATVGFLAAHAWRFSYSLTIHGPEEFYDVEEFYLAKKFRDAKFIFCISNFCRSQVMKYCPPPQWKNLHVVPLGVDTEQFQPAPQATRSTLEIFSVGRLTPAKGQLILLLAFKKLLEKGHSVHLTFIGDGADRKLLEQFVAEQRMHESVTFLGALNHDQTRSRLASADIFALPSFAEGVPVALMEAMAMEIPCVSTQIAGIPELIENEVEGILVPASSDDALANALERLLQSSELRRKLGAAARKKVKNCYNLHTNIEKLAVTFQKCLAERNA</sequence>
<keyword evidence="1" id="KW-1133">Transmembrane helix</keyword>